<dbReference type="InterPro" id="IPR040850">
    <property type="entry name" value="Knl1_RWD_C"/>
</dbReference>
<sequence>MEDEDEEMEDDMDDESGGSRSPFLRLVGSSPSSGGSTFGSATSNDEDNFFGPVSANFIRRDILDREASDGNHDQTMDSTAFSMHFRSIARSDSEVELKTSTGVHLSFEEKTPNQDSNPTHTGSLMLMTQAKKPNHQPSVSTSKLRTSSESNDMSIVGEYRYKYDYGELSPTLDALLAEGNKDLRVIAASKDTILKSPRMVATTKEYGANLMDFSCGEDNNNLEGIITHEMVNEDVAPKHNQLGVANDGSNISSNKEMPLDVLSEAEKHLSSGSSILVTPNAKTTDLVKDAVQRKSSLDFMATSQSNTNQHQPPFVGAVNSLNDKSNHMHFDGVSPSKLPSAATPLHNYSSVFVRTDTPKHSQSVLSMQKSISKLKMLNASPFSADLTAKLEDSASRSVHSPSKVTPNTSLEKNHKASLLSYMDDSGQLSSAVQKKRERASSTTMDDVRLQTPKNAVPVTHMQNVAKLASPLLIPPESALSGEKLQAELLSSADIRNGYEYDKDKFNLPQSFGYSPQKKLKIVNTSEFRSSPLIDAKQFAKHNEPGESVTNASISAIAADKTDALCVETLEIDSSEMSTEEEMVDIREVSLNEARGNLETKENATTVLKDDQHAQIQPMFMESDIARGESRRASPVLEEKTDKQSRQKNLHGEFCQSPSNKQPYDANVDFIPAENVPSPSPHRLSNGAIISEQGRKTIFGVVERTARTQRSPNITKGHVGTKVSSDNEISTIVRTFINPTEMNAMLSRETKELIPQSADKFNLHAIDCLTSIIDQLLKAKTYQLLSDEIKSQKSVDASKYIAHKRAAEMKLLVCKLVHEKAKLWLLNVKRERLLETVESVSSGISEYEELRLIFPPQQSSLVHCKSFSVNMNNLHESQIDSDKVTSMEQTVDHIDRRIANLTKSFHKSCKMKGEPSTHDTIAFVNDYVKKRACCHIVRKDLQHWTVDNFEVGNGCHNVNLNYLDLITQRLTVKTGPVPSISVSHELHKANISKIFSDMDACAAFEFVFYAGMMQKHADATSLAQATQVTGSRLGSLLDVLEEIQHARIEPKNFISARFHTPKAEQLDLELCFFDSTHRRKATVTLDASCLARGIYPSDIVPYQVDIPLDEPQSSSLSRSAEIASAFQDLKVGYLRIQRLCTCISMLISLPSR</sequence>
<protein>
    <recommendedName>
        <fullName evidence="2">Knl1 C-terminal RWD domain-containing protein</fullName>
    </recommendedName>
</protein>
<dbReference type="OrthoDB" id="1929367at2759"/>
<feature type="region of interest" description="Disordered" evidence="1">
    <location>
        <begin position="129"/>
        <end position="149"/>
    </location>
</feature>
<name>A0A2U1LZG2_ARTAN</name>
<feature type="compositionally biased region" description="Low complexity" evidence="1">
    <location>
        <begin position="28"/>
        <end position="43"/>
    </location>
</feature>
<proteinExistence type="predicted"/>
<accession>A0A2U1LZG2</accession>
<feature type="compositionally biased region" description="Acidic residues" evidence="1">
    <location>
        <begin position="1"/>
        <end position="16"/>
    </location>
</feature>
<dbReference type="Proteomes" id="UP000245207">
    <property type="component" value="Unassembled WGS sequence"/>
</dbReference>
<feature type="region of interest" description="Disordered" evidence="1">
    <location>
        <begin position="1"/>
        <end position="49"/>
    </location>
</feature>
<evidence type="ECO:0000256" key="1">
    <source>
        <dbReference type="SAM" id="MobiDB-lite"/>
    </source>
</evidence>
<dbReference type="Pfam" id="PF18210">
    <property type="entry name" value="Knl1_RWD_C"/>
    <property type="match status" value="1"/>
</dbReference>
<feature type="compositionally biased region" description="Basic and acidic residues" evidence="1">
    <location>
        <begin position="626"/>
        <end position="644"/>
    </location>
</feature>
<evidence type="ECO:0000259" key="2">
    <source>
        <dbReference type="Pfam" id="PF18210"/>
    </source>
</evidence>
<feature type="region of interest" description="Disordered" evidence="1">
    <location>
        <begin position="626"/>
        <end position="661"/>
    </location>
</feature>
<dbReference type="PANTHER" id="PTHR35707">
    <property type="entry name" value="OS06G0608100 PROTEIN"/>
    <property type="match status" value="1"/>
</dbReference>
<keyword evidence="4" id="KW-1185">Reference proteome</keyword>
<comment type="caution">
    <text evidence="3">The sequence shown here is derived from an EMBL/GenBank/DDBJ whole genome shotgun (WGS) entry which is preliminary data.</text>
</comment>
<evidence type="ECO:0000313" key="3">
    <source>
        <dbReference type="EMBL" id="PWA54406.1"/>
    </source>
</evidence>
<reference evidence="3 4" key="1">
    <citation type="journal article" date="2018" name="Mol. Plant">
        <title>The genome of Artemisia annua provides insight into the evolution of Asteraceae family and artemisinin biosynthesis.</title>
        <authorList>
            <person name="Shen Q."/>
            <person name="Zhang L."/>
            <person name="Liao Z."/>
            <person name="Wang S."/>
            <person name="Yan T."/>
            <person name="Shi P."/>
            <person name="Liu M."/>
            <person name="Fu X."/>
            <person name="Pan Q."/>
            <person name="Wang Y."/>
            <person name="Lv Z."/>
            <person name="Lu X."/>
            <person name="Zhang F."/>
            <person name="Jiang W."/>
            <person name="Ma Y."/>
            <person name="Chen M."/>
            <person name="Hao X."/>
            <person name="Li L."/>
            <person name="Tang Y."/>
            <person name="Lv G."/>
            <person name="Zhou Y."/>
            <person name="Sun X."/>
            <person name="Brodelius P.E."/>
            <person name="Rose J.K.C."/>
            <person name="Tang K."/>
        </authorList>
    </citation>
    <scope>NUCLEOTIDE SEQUENCE [LARGE SCALE GENOMIC DNA]</scope>
    <source>
        <strain evidence="4">cv. Huhao1</strain>
        <tissue evidence="3">Leaf</tissue>
    </source>
</reference>
<dbReference type="EMBL" id="PKPP01007085">
    <property type="protein sequence ID" value="PWA54406.1"/>
    <property type="molecule type" value="Genomic_DNA"/>
</dbReference>
<gene>
    <name evidence="3" type="ORF">CTI12_AA434210</name>
</gene>
<feature type="compositionally biased region" description="Polar residues" evidence="1">
    <location>
        <begin position="135"/>
        <end position="149"/>
    </location>
</feature>
<dbReference type="PANTHER" id="PTHR35707:SF1">
    <property type="entry name" value="SPC7 KINETOCHORE PROTEIN DOMAIN-CONTAINING PROTEIN"/>
    <property type="match status" value="1"/>
</dbReference>
<feature type="compositionally biased region" description="Polar residues" evidence="1">
    <location>
        <begin position="395"/>
        <end position="410"/>
    </location>
</feature>
<feature type="domain" description="Knl1 C-terminal RWD" evidence="2">
    <location>
        <begin position="886"/>
        <end position="1038"/>
    </location>
</feature>
<dbReference type="AlphaFoldDB" id="A0A2U1LZG2"/>
<dbReference type="STRING" id="35608.A0A2U1LZG2"/>
<feature type="region of interest" description="Disordered" evidence="1">
    <location>
        <begin position="392"/>
        <end position="413"/>
    </location>
</feature>
<organism evidence="3 4">
    <name type="scientific">Artemisia annua</name>
    <name type="common">Sweet wormwood</name>
    <dbReference type="NCBI Taxonomy" id="35608"/>
    <lineage>
        <taxon>Eukaryota</taxon>
        <taxon>Viridiplantae</taxon>
        <taxon>Streptophyta</taxon>
        <taxon>Embryophyta</taxon>
        <taxon>Tracheophyta</taxon>
        <taxon>Spermatophyta</taxon>
        <taxon>Magnoliopsida</taxon>
        <taxon>eudicotyledons</taxon>
        <taxon>Gunneridae</taxon>
        <taxon>Pentapetalae</taxon>
        <taxon>asterids</taxon>
        <taxon>campanulids</taxon>
        <taxon>Asterales</taxon>
        <taxon>Asteraceae</taxon>
        <taxon>Asteroideae</taxon>
        <taxon>Anthemideae</taxon>
        <taxon>Artemisiinae</taxon>
        <taxon>Artemisia</taxon>
    </lineage>
</organism>
<evidence type="ECO:0000313" key="4">
    <source>
        <dbReference type="Proteomes" id="UP000245207"/>
    </source>
</evidence>